<sequence length="68" mass="7957">MSYGCPLVRVTLAACIHHVYRQKTYLLESDWPLKVTIRRPIPTSYCPQCWLTDRILATVSLMKDGYHF</sequence>
<dbReference type="EMBL" id="KN834287">
    <property type="protein sequence ID" value="KIK11155.1"/>
    <property type="molecule type" value="Genomic_DNA"/>
</dbReference>
<evidence type="ECO:0000313" key="1">
    <source>
        <dbReference type="EMBL" id="KIK11155.1"/>
    </source>
</evidence>
<evidence type="ECO:0000313" key="2">
    <source>
        <dbReference type="Proteomes" id="UP000054018"/>
    </source>
</evidence>
<reference evidence="1 2" key="1">
    <citation type="submission" date="2014-04" db="EMBL/GenBank/DDBJ databases">
        <authorList>
            <consortium name="DOE Joint Genome Institute"/>
            <person name="Kuo A."/>
            <person name="Kohler A."/>
            <person name="Costa M.D."/>
            <person name="Nagy L.G."/>
            <person name="Floudas D."/>
            <person name="Copeland A."/>
            <person name="Barry K.W."/>
            <person name="Cichocki N."/>
            <person name="Veneault-Fourrey C."/>
            <person name="LaButti K."/>
            <person name="Lindquist E.A."/>
            <person name="Lipzen A."/>
            <person name="Lundell T."/>
            <person name="Morin E."/>
            <person name="Murat C."/>
            <person name="Sun H."/>
            <person name="Tunlid A."/>
            <person name="Henrissat B."/>
            <person name="Grigoriev I.V."/>
            <person name="Hibbett D.S."/>
            <person name="Martin F."/>
            <person name="Nordberg H.P."/>
            <person name="Cantor M.N."/>
            <person name="Hua S.X."/>
        </authorList>
    </citation>
    <scope>NUCLEOTIDE SEQUENCE [LARGE SCALE GENOMIC DNA]</scope>
    <source>
        <strain evidence="1 2">441</strain>
    </source>
</reference>
<dbReference type="Proteomes" id="UP000054018">
    <property type="component" value="Unassembled WGS sequence"/>
</dbReference>
<proteinExistence type="predicted"/>
<dbReference type="AlphaFoldDB" id="A0A0C9XFR9"/>
<keyword evidence="2" id="KW-1185">Reference proteome</keyword>
<gene>
    <name evidence="1" type="ORF">PISMIDRAFT_530670</name>
</gene>
<protein>
    <submittedName>
        <fullName evidence="1">Uncharacterized protein</fullName>
    </submittedName>
</protein>
<name>A0A0C9XFR9_9AGAM</name>
<accession>A0A0C9XFR9</accession>
<organism evidence="1 2">
    <name type="scientific">Pisolithus microcarpus 441</name>
    <dbReference type="NCBI Taxonomy" id="765257"/>
    <lineage>
        <taxon>Eukaryota</taxon>
        <taxon>Fungi</taxon>
        <taxon>Dikarya</taxon>
        <taxon>Basidiomycota</taxon>
        <taxon>Agaricomycotina</taxon>
        <taxon>Agaricomycetes</taxon>
        <taxon>Agaricomycetidae</taxon>
        <taxon>Boletales</taxon>
        <taxon>Sclerodermatineae</taxon>
        <taxon>Pisolithaceae</taxon>
        <taxon>Pisolithus</taxon>
    </lineage>
</organism>
<reference evidence="2" key="2">
    <citation type="submission" date="2015-01" db="EMBL/GenBank/DDBJ databases">
        <title>Evolutionary Origins and Diversification of the Mycorrhizal Mutualists.</title>
        <authorList>
            <consortium name="DOE Joint Genome Institute"/>
            <consortium name="Mycorrhizal Genomics Consortium"/>
            <person name="Kohler A."/>
            <person name="Kuo A."/>
            <person name="Nagy L.G."/>
            <person name="Floudas D."/>
            <person name="Copeland A."/>
            <person name="Barry K.W."/>
            <person name="Cichocki N."/>
            <person name="Veneault-Fourrey C."/>
            <person name="LaButti K."/>
            <person name="Lindquist E.A."/>
            <person name="Lipzen A."/>
            <person name="Lundell T."/>
            <person name="Morin E."/>
            <person name="Murat C."/>
            <person name="Riley R."/>
            <person name="Ohm R."/>
            <person name="Sun H."/>
            <person name="Tunlid A."/>
            <person name="Henrissat B."/>
            <person name="Grigoriev I.V."/>
            <person name="Hibbett D.S."/>
            <person name="Martin F."/>
        </authorList>
    </citation>
    <scope>NUCLEOTIDE SEQUENCE [LARGE SCALE GENOMIC DNA]</scope>
    <source>
        <strain evidence="2">441</strain>
    </source>
</reference>
<dbReference type="HOGENOM" id="CLU_2794920_0_0_1"/>